<reference evidence="17" key="1">
    <citation type="submission" date="2025-08" db="UniProtKB">
        <authorList>
            <consortium name="RefSeq"/>
        </authorList>
    </citation>
    <scope>IDENTIFICATION</scope>
    <source>
        <strain evidence="17">USDA-PBARC FA_bdor</strain>
        <tissue evidence="17">Whole organism</tissue>
    </source>
</reference>
<dbReference type="CDD" id="cd00112">
    <property type="entry name" value="LDLa"/>
    <property type="match status" value="3"/>
</dbReference>
<dbReference type="SUPFAM" id="SSF57424">
    <property type="entry name" value="LDL receptor-like module"/>
    <property type="match status" value="3"/>
</dbReference>
<dbReference type="Pfam" id="PF00057">
    <property type="entry name" value="Ldl_recept_a"/>
    <property type="match status" value="2"/>
</dbReference>
<feature type="disulfide bond" evidence="10">
    <location>
        <begin position="1102"/>
        <end position="1120"/>
    </location>
</feature>
<keyword evidence="4 11" id="KW-0378">Hydrolase</keyword>
<dbReference type="RefSeq" id="XP_011309599.1">
    <property type="nucleotide sequence ID" value="XM_011311297.1"/>
</dbReference>
<dbReference type="PROSITE" id="PS50240">
    <property type="entry name" value="TRYPSIN_DOM"/>
    <property type="match status" value="1"/>
</dbReference>
<dbReference type="GO" id="GO:0004252">
    <property type="term" value="F:serine-type endopeptidase activity"/>
    <property type="evidence" value="ECO:0007669"/>
    <property type="project" value="InterPro"/>
</dbReference>
<feature type="domain" description="Peptidase S1" evidence="15">
    <location>
        <begin position="1455"/>
        <end position="1690"/>
    </location>
</feature>
<organism evidence="16 17">
    <name type="scientific">Fopius arisanus</name>
    <dbReference type="NCBI Taxonomy" id="64838"/>
    <lineage>
        <taxon>Eukaryota</taxon>
        <taxon>Metazoa</taxon>
        <taxon>Ecdysozoa</taxon>
        <taxon>Arthropoda</taxon>
        <taxon>Hexapoda</taxon>
        <taxon>Insecta</taxon>
        <taxon>Pterygota</taxon>
        <taxon>Neoptera</taxon>
        <taxon>Endopterygota</taxon>
        <taxon>Hymenoptera</taxon>
        <taxon>Apocrita</taxon>
        <taxon>Ichneumonoidea</taxon>
        <taxon>Braconidae</taxon>
        <taxon>Opiinae</taxon>
        <taxon>Fopius</taxon>
    </lineage>
</organism>
<dbReference type="PANTHER" id="PTHR24252">
    <property type="entry name" value="ACROSIN-RELATED"/>
    <property type="match status" value="1"/>
</dbReference>
<dbReference type="InterPro" id="IPR036055">
    <property type="entry name" value="LDL_receptor-like_sf"/>
</dbReference>
<keyword evidence="5 11" id="KW-0720">Serine protease</keyword>
<evidence type="ECO:0000256" key="10">
    <source>
        <dbReference type="PROSITE-ProRule" id="PRU00124"/>
    </source>
</evidence>
<dbReference type="GO" id="GO:0006508">
    <property type="term" value="P:proteolysis"/>
    <property type="evidence" value="ECO:0007669"/>
    <property type="project" value="UniProtKB-KW"/>
</dbReference>
<feature type="region of interest" description="Disordered" evidence="12">
    <location>
        <begin position="286"/>
        <end position="335"/>
    </location>
</feature>
<feature type="compositionally biased region" description="Polar residues" evidence="12">
    <location>
        <begin position="286"/>
        <end position="316"/>
    </location>
</feature>
<dbReference type="PROSITE" id="PS00135">
    <property type="entry name" value="TRYPSIN_SER"/>
    <property type="match status" value="1"/>
</dbReference>
<evidence type="ECO:0000256" key="9">
    <source>
        <dbReference type="ARBA" id="ARBA00023157"/>
    </source>
</evidence>
<dbReference type="Pfam" id="PF01390">
    <property type="entry name" value="SEA"/>
    <property type="match status" value="1"/>
</dbReference>
<evidence type="ECO:0000313" key="16">
    <source>
        <dbReference type="Proteomes" id="UP000694866"/>
    </source>
</evidence>
<keyword evidence="16" id="KW-1185">Reference proteome</keyword>
<feature type="compositionally biased region" description="Polar residues" evidence="12">
    <location>
        <begin position="359"/>
        <end position="376"/>
    </location>
</feature>
<dbReference type="InterPro" id="IPR001314">
    <property type="entry name" value="Peptidase_S1A"/>
</dbReference>
<comment type="subcellular location">
    <subcellularLocation>
        <location evidence="1">Membrane</location>
        <topology evidence="1">Single-pass type II membrane protein</topology>
    </subcellularLocation>
</comment>
<evidence type="ECO:0000256" key="8">
    <source>
        <dbReference type="ARBA" id="ARBA00023136"/>
    </source>
</evidence>
<keyword evidence="6" id="KW-0735">Signal-anchor</keyword>
<keyword evidence="8 13" id="KW-0472">Membrane</keyword>
<name>A0A9R1U5T6_9HYME</name>
<evidence type="ECO:0000256" key="1">
    <source>
        <dbReference type="ARBA" id="ARBA00004606"/>
    </source>
</evidence>
<dbReference type="PANTHER" id="PTHR24252:SF7">
    <property type="entry name" value="HYALIN"/>
    <property type="match status" value="1"/>
</dbReference>
<evidence type="ECO:0000256" key="7">
    <source>
        <dbReference type="ARBA" id="ARBA00022989"/>
    </source>
</evidence>
<dbReference type="InterPro" id="IPR043504">
    <property type="entry name" value="Peptidase_S1_PA_chymotrypsin"/>
</dbReference>
<dbReference type="InterPro" id="IPR009003">
    <property type="entry name" value="Peptidase_S1_PA"/>
</dbReference>
<dbReference type="InterPro" id="IPR000082">
    <property type="entry name" value="SEA_dom"/>
</dbReference>
<keyword evidence="7 13" id="KW-1133">Transmembrane helix</keyword>
<dbReference type="KEGG" id="fas:105270401"/>
<feature type="compositionally biased region" description="Polar residues" evidence="12">
    <location>
        <begin position="682"/>
        <end position="697"/>
    </location>
</feature>
<feature type="domain" description="SEA" evidence="14">
    <location>
        <begin position="94"/>
        <end position="215"/>
    </location>
</feature>
<evidence type="ECO:0000256" key="3">
    <source>
        <dbReference type="ARBA" id="ARBA00022692"/>
    </source>
</evidence>
<gene>
    <name evidence="17" type="primary">LOC105270401</name>
</gene>
<comment type="caution">
    <text evidence="10">Lacks conserved residue(s) required for the propagation of feature annotation.</text>
</comment>
<dbReference type="PROSITE" id="PS50024">
    <property type="entry name" value="SEA"/>
    <property type="match status" value="1"/>
</dbReference>
<feature type="disulfide bond" evidence="10">
    <location>
        <begin position="1718"/>
        <end position="1733"/>
    </location>
</feature>
<evidence type="ECO:0000256" key="2">
    <source>
        <dbReference type="ARBA" id="ARBA00022670"/>
    </source>
</evidence>
<keyword evidence="3 13" id="KW-0812">Transmembrane</keyword>
<proteinExistence type="predicted"/>
<evidence type="ECO:0000256" key="6">
    <source>
        <dbReference type="ARBA" id="ARBA00022968"/>
    </source>
</evidence>
<evidence type="ECO:0000313" key="17">
    <source>
        <dbReference type="RefSeq" id="XP_011309599.1"/>
    </source>
</evidence>
<dbReference type="SMART" id="SM00020">
    <property type="entry name" value="Tryp_SPc"/>
    <property type="match status" value="1"/>
</dbReference>
<dbReference type="PROSITE" id="PS01209">
    <property type="entry name" value="LDLRA_1"/>
    <property type="match status" value="2"/>
</dbReference>
<dbReference type="SMART" id="SM00192">
    <property type="entry name" value="LDLa"/>
    <property type="match status" value="3"/>
</dbReference>
<feature type="region of interest" description="Disordered" evidence="12">
    <location>
        <begin position="237"/>
        <end position="272"/>
    </location>
</feature>
<evidence type="ECO:0000256" key="13">
    <source>
        <dbReference type="SAM" id="Phobius"/>
    </source>
</evidence>
<feature type="region of interest" description="Disordered" evidence="12">
    <location>
        <begin position="668"/>
        <end position="709"/>
    </location>
</feature>
<dbReference type="Gene3D" id="4.10.400.10">
    <property type="entry name" value="Low-density Lipoprotein Receptor"/>
    <property type="match status" value="2"/>
</dbReference>
<dbReference type="PRINTS" id="PR00722">
    <property type="entry name" value="CHYMOTRYPSIN"/>
</dbReference>
<dbReference type="InterPro" id="IPR023415">
    <property type="entry name" value="LDLR_class-A_CS"/>
</dbReference>
<evidence type="ECO:0000259" key="15">
    <source>
        <dbReference type="PROSITE" id="PS50240"/>
    </source>
</evidence>
<dbReference type="GeneID" id="105270401"/>
<dbReference type="PROSITE" id="PS00134">
    <property type="entry name" value="TRYPSIN_HIS"/>
    <property type="match status" value="1"/>
</dbReference>
<evidence type="ECO:0000256" key="5">
    <source>
        <dbReference type="ARBA" id="ARBA00022825"/>
    </source>
</evidence>
<evidence type="ECO:0000259" key="14">
    <source>
        <dbReference type="PROSITE" id="PS50024"/>
    </source>
</evidence>
<dbReference type="Gene3D" id="2.40.10.10">
    <property type="entry name" value="Trypsin-like serine proteases"/>
    <property type="match status" value="1"/>
</dbReference>
<protein>
    <submittedName>
        <fullName evidence="17">Uncharacterized protein</fullName>
    </submittedName>
</protein>
<dbReference type="InterPro" id="IPR002172">
    <property type="entry name" value="LDrepeatLR_classA_rpt"/>
</dbReference>
<feature type="disulfide bond" evidence="10">
    <location>
        <begin position="1706"/>
        <end position="1724"/>
    </location>
</feature>
<dbReference type="FunFam" id="2.40.10.10:FF:000003">
    <property type="entry name" value="Transmembrane serine protease 3"/>
    <property type="match status" value="1"/>
</dbReference>
<accession>A0A9R1U5T6</accession>
<feature type="region of interest" description="Disordered" evidence="12">
    <location>
        <begin position="349"/>
        <end position="385"/>
    </location>
</feature>
<dbReference type="PROSITE" id="PS50068">
    <property type="entry name" value="LDLRA_2"/>
    <property type="match status" value="3"/>
</dbReference>
<keyword evidence="2 11" id="KW-0645">Protease</keyword>
<evidence type="ECO:0000256" key="12">
    <source>
        <dbReference type="SAM" id="MobiDB-lite"/>
    </source>
</evidence>
<feature type="transmembrane region" description="Helical" evidence="13">
    <location>
        <begin position="61"/>
        <end position="84"/>
    </location>
</feature>
<dbReference type="InterPro" id="IPR018114">
    <property type="entry name" value="TRYPSIN_HIS"/>
</dbReference>
<feature type="disulfide bond" evidence="10">
    <location>
        <begin position="1114"/>
        <end position="1129"/>
    </location>
</feature>
<dbReference type="Proteomes" id="UP000694866">
    <property type="component" value="Unplaced"/>
</dbReference>
<dbReference type="GO" id="GO:0016020">
    <property type="term" value="C:membrane"/>
    <property type="evidence" value="ECO:0007669"/>
    <property type="project" value="UniProtKB-SubCell"/>
</dbReference>
<dbReference type="CDD" id="cd00190">
    <property type="entry name" value="Tryp_SPc"/>
    <property type="match status" value="1"/>
</dbReference>
<sequence length="1736" mass="192141">MASMCGSSKSHPALSVSSYYRSGPYPYQNDYYLPARSAWSRVPPHSSKKSHRNARWKMDSALLIIAAIIVLFAVLAVAGLALWLSGMRSDPKNAMLVFSCSLRVARGEKYNPMLKLNTSGVFREKERKYKTIFESLFRRSVLGPSYKHTVIDRFENGTLKVFFRLYLDRRKIPRIISNVEDTIQDIIAKETYSESSVFQNMELDLTSLTIRRLNTETNSERVPKPAVPQQRNTMITKNGVMRPPNRTALLTSPRTKPKPSRIEPNEDSIDLSNIPTIQGTYQATKVNTSTRGTQKTETKISSGSISIKQESPSTPSLEGPLPPKKTETPAAIRVPTPPNIEKIDEIEVTGPPMTPRIPESTSPSAVTTSNPSTESNDPFKVFPKPEFEDSPWRPIIPTYLNPELNLPSLLPPASPASPATPELRVNSNTQVLAEIDHQIQYGIVNVDPPKLSNIEGISLTTGASPEDIKFSLPSVSLSSLDSEFDFPHDRIVPEEMVNFRPNGKFKNKIPGVDDVEMRPDIEISGHLPEETFDLHLGTASVPLKTNPSIFLPTSPPVAPEIIKTGFQPQRVKPVSLSSPQRPGVIKISGVGVAEPVLDLEIDLESRNKFSSILAADPTDDTMTDRKVDQQVVSPVYTSYRTPDLNGGSKPSLINNPGTLKPFKHTIPVDKINPTVPHVPADVTTNAPKTESSSTISATPEKPPMPSTEPQIKVSTLLPEESTKNYQIFESTTIKIISTTLPGLEIIEEKKTSSPLPEISSTSDSSSRNSTFIAVETVEHTPENAENYPEPSIWTASNETVSEPSQKTYNDTLNANIVRNIVSLAPVKSNTGVGRPIRPRPKIDKEKVTRVLEKSKQSGNVSSTDEELLEKLFGLQEVVRENPNGKDTDGNRAIESIVEVVTSVSTRVSTKVRTDQVVLSFDVTNSTSTAAVDAPGREEKPSVEENRSFQRIINEDLLDSKLFVWTDEKTSKPQHPVDRRISTAEEKEALLEHLKQFAEVRAGNEVGLKKKNTTQSVGLKPESIEGNYHSSAVNVEELKKFAAVTTGNKTAKPTLISAPTTLSRDGVEVLTKVLHKAEDRSDRLTLTTEEIPTLDSECKGFLCSDGKCLPSAGRCNMLGECINSEDEANCTCADFLRAQQREQKICDGVPDCWDYSDETHCDWCTDGQFVCGNSRFCVDRTKVCDGYRDCPGGEDEKKCAALIEDEGEAVEKVVVVEQKRLATVDMANEGNGNEGIVSKALIREEMKYGEDMKHSGDQLALETAVLEMTTLRIVPSEIPSKEKKSYEEFSGKSPKVFGREVTSNLKNHLGDSSKTAFQVTSKMGIMMGKVDFRQEVNGYRDHGFLSIRRNGKWGKLCLNGTDNLLEDRRTAWTIEDLGRAFCKAITYQDCERVEKIVEDVEDESRTYYSLFSNDRSSDKASLTFRASDCPSREVLKVKCKNLECGIRTQTTSQARIVGGGSSTAGSWPWQVALYKEGDYQCGGALINDKWVLSAAHCFYHTQNEYWVARIGATRKGNFPSPHEQILPLDYVILHPEYVDNGYINDVAMLRLEKPVTFSDYVRPICLPDGEPKSGTSCTVTGWGQLYEIGRIFPDTLQEVELPLISTEECRRKTLFLPLYRITSGMLCAGLKDGGRDACMGDSGGPLVCQGNDNRYILHGITSNGYGCARPGRPGVYTKVYHYLPWIERTISTSSFPSSIPICKGHRCPLGECLPKSRICNGFLECSDGSDERDCKFQ</sequence>
<dbReference type="InterPro" id="IPR033116">
    <property type="entry name" value="TRYPSIN_SER"/>
</dbReference>
<dbReference type="SUPFAM" id="SSF50494">
    <property type="entry name" value="Trypsin-like serine proteases"/>
    <property type="match status" value="1"/>
</dbReference>
<feature type="disulfide bond" evidence="10">
    <location>
        <begin position="1183"/>
        <end position="1198"/>
    </location>
</feature>
<dbReference type="SUPFAM" id="SSF82671">
    <property type="entry name" value="SEA domain"/>
    <property type="match status" value="1"/>
</dbReference>
<dbReference type="InterPro" id="IPR036364">
    <property type="entry name" value="SEA_dom_sf"/>
</dbReference>
<evidence type="ECO:0000256" key="11">
    <source>
        <dbReference type="RuleBase" id="RU363034"/>
    </source>
</evidence>
<feature type="region of interest" description="Disordered" evidence="12">
    <location>
        <begin position="638"/>
        <end position="657"/>
    </location>
</feature>
<keyword evidence="9 10" id="KW-1015">Disulfide bond</keyword>
<evidence type="ECO:0000256" key="4">
    <source>
        <dbReference type="ARBA" id="ARBA00022801"/>
    </source>
</evidence>
<dbReference type="OrthoDB" id="6411962at2759"/>
<dbReference type="Pfam" id="PF00089">
    <property type="entry name" value="Trypsin"/>
    <property type="match status" value="1"/>
</dbReference>
<dbReference type="InterPro" id="IPR001254">
    <property type="entry name" value="Trypsin_dom"/>
</dbReference>